<comment type="similarity">
    <text evidence="1">Belongs to the polysaccharide synthase family.</text>
</comment>
<dbReference type="CDD" id="cd05237">
    <property type="entry name" value="UDP_invert_4-6DH_SDR_e"/>
    <property type="match status" value="1"/>
</dbReference>
<feature type="transmembrane region" description="Helical" evidence="2">
    <location>
        <begin position="55"/>
        <end position="75"/>
    </location>
</feature>
<dbReference type="PANTHER" id="PTHR43318:SF1">
    <property type="entry name" value="POLYSACCHARIDE BIOSYNTHESIS PROTEIN EPSC-RELATED"/>
    <property type="match status" value="1"/>
</dbReference>
<evidence type="ECO:0000313" key="5">
    <source>
        <dbReference type="Proteomes" id="UP000198893"/>
    </source>
</evidence>
<dbReference type="SUPFAM" id="SSF51735">
    <property type="entry name" value="NAD(P)-binding Rossmann-fold domains"/>
    <property type="match status" value="1"/>
</dbReference>
<dbReference type="SUPFAM" id="SSF53335">
    <property type="entry name" value="S-adenosyl-L-methionine-dependent methyltransferases"/>
    <property type="match status" value="1"/>
</dbReference>
<evidence type="ECO:0000313" key="4">
    <source>
        <dbReference type="EMBL" id="SEO08678.1"/>
    </source>
</evidence>
<dbReference type="PANTHER" id="PTHR43318">
    <property type="entry name" value="UDP-N-ACETYLGLUCOSAMINE 4,6-DEHYDRATASE"/>
    <property type="match status" value="1"/>
</dbReference>
<keyword evidence="5" id="KW-1185">Reference proteome</keyword>
<feature type="domain" description="Polysaccharide biosynthesis protein CapD-like" evidence="3">
    <location>
        <begin position="296"/>
        <end position="585"/>
    </location>
</feature>
<keyword evidence="2" id="KW-0812">Transmembrane</keyword>
<name>A0A1H8LUW2_9RHOB</name>
<keyword evidence="2" id="KW-0472">Membrane</keyword>
<dbReference type="InterPro" id="IPR003869">
    <property type="entry name" value="Polysac_CapD-like"/>
</dbReference>
<evidence type="ECO:0000259" key="3">
    <source>
        <dbReference type="Pfam" id="PF02719"/>
    </source>
</evidence>
<protein>
    <submittedName>
        <fullName evidence="4">NDP-sugar epimerase, includes UDP-GlcNAc-inverting 4,6-dehydratase FlaA1 and capsular polysaccharide biosynthesis protein EpsC</fullName>
    </submittedName>
</protein>
<dbReference type="Gene3D" id="3.40.50.720">
    <property type="entry name" value="NAD(P)-binding Rossmann-like Domain"/>
    <property type="match status" value="2"/>
</dbReference>
<dbReference type="STRING" id="569882.SAMN04490248_101298"/>
<gene>
    <name evidence="4" type="ORF">SAMN04490248_101298</name>
</gene>
<dbReference type="AlphaFoldDB" id="A0A1H8LUW2"/>
<evidence type="ECO:0000256" key="2">
    <source>
        <dbReference type="SAM" id="Phobius"/>
    </source>
</evidence>
<dbReference type="InterPro" id="IPR036291">
    <property type="entry name" value="NAD(P)-bd_dom_sf"/>
</dbReference>
<dbReference type="Pfam" id="PF13727">
    <property type="entry name" value="CoA_binding_3"/>
    <property type="match status" value="1"/>
</dbReference>
<dbReference type="Proteomes" id="UP000198893">
    <property type="component" value="Unassembled WGS sequence"/>
</dbReference>
<accession>A0A1H8LUW2</accession>
<feature type="transmembrane region" description="Helical" evidence="2">
    <location>
        <begin position="87"/>
        <end position="108"/>
    </location>
</feature>
<dbReference type="InterPro" id="IPR051203">
    <property type="entry name" value="Polysaccharide_Synthase-Rel"/>
</dbReference>
<sequence>MVGIWMNLSFYFNLTRSQKSKILLGFDTFWLIVSFFGAQSLILGEWPWHGDMANSLTYLAIVLPTALCFIVFFGVHRVKLNAYGMQGMVETAALAIVVGACALASSHLPYVRNVLTPLPVPVFVVFSMLFLILSVTGRLLLREIVLHIYRSVQNRKRVLIYGAGQTGQQLAAALLTDNEFEAIGFVDDNPVLQNLTIGGLRVDSPKNLRKLVEQLDVNRIVLAMPSASQHVRMRIAQDLRGLGCEVHAVPSFAEMVLRGDNAAQSVAPIAAASLLGRDGLEADLPVVNGTYQARRVLVTGAGGSIGSELCRQLLACNPSILVLLDHSELALYNMLRELTDLAPNLPIEPVLGSICQYDMMLDVIKRYQIDVIFHAAAYKHVPLVEDNSIEGLRNNVFGTRNVAEAARVLEVDRFILVSSDKAVRPTSIMGASKRLAELVVQDLATRSTKTCYSMVRFGNVLGSSGSVIPLFEDQIRRGGPVTVTHSDVTRYFMTVSEAVRLVLLAGSFARGGDVFVLDMGKPVIIRDLARKMIESAGYTVQDKNNPDGDIGIEITGLRPGEKMHEELLIGTEQPNTPHPKILRAQETGLSELEVANALQDLRRAIDARDADMARAVIRRWVEIGTRDESKNLINQ</sequence>
<evidence type="ECO:0000256" key="1">
    <source>
        <dbReference type="ARBA" id="ARBA00007430"/>
    </source>
</evidence>
<dbReference type="EMBL" id="FODS01000001">
    <property type="protein sequence ID" value="SEO08678.1"/>
    <property type="molecule type" value="Genomic_DNA"/>
</dbReference>
<reference evidence="4 5" key="1">
    <citation type="submission" date="2016-10" db="EMBL/GenBank/DDBJ databases">
        <authorList>
            <person name="de Groot N.N."/>
        </authorList>
    </citation>
    <scope>NUCLEOTIDE SEQUENCE [LARGE SCALE GENOMIC DNA]</scope>
    <source>
        <strain evidence="4 5">DSM 27842</strain>
    </source>
</reference>
<proteinExistence type="inferred from homology"/>
<keyword evidence="2" id="KW-1133">Transmembrane helix</keyword>
<feature type="transmembrane region" description="Helical" evidence="2">
    <location>
        <begin position="120"/>
        <end position="141"/>
    </location>
</feature>
<dbReference type="Pfam" id="PF02719">
    <property type="entry name" value="Polysacc_synt_2"/>
    <property type="match status" value="1"/>
</dbReference>
<feature type="transmembrane region" description="Helical" evidence="2">
    <location>
        <begin position="21"/>
        <end position="43"/>
    </location>
</feature>
<organism evidence="4 5">
    <name type="scientific">Salinihabitans flavidus</name>
    <dbReference type="NCBI Taxonomy" id="569882"/>
    <lineage>
        <taxon>Bacteria</taxon>
        <taxon>Pseudomonadati</taxon>
        <taxon>Pseudomonadota</taxon>
        <taxon>Alphaproteobacteria</taxon>
        <taxon>Rhodobacterales</taxon>
        <taxon>Roseobacteraceae</taxon>
        <taxon>Salinihabitans</taxon>
    </lineage>
</organism>
<dbReference type="InterPro" id="IPR029063">
    <property type="entry name" value="SAM-dependent_MTases_sf"/>
</dbReference>